<comment type="caution">
    <text evidence="1">The sequence shown here is derived from an EMBL/GenBank/DDBJ whole genome shotgun (WGS) entry which is preliminary data.</text>
</comment>
<name>A0A828YW03_9LEPT</name>
<reference evidence="1 4" key="1">
    <citation type="submission" date="2012-10" db="EMBL/GenBank/DDBJ databases">
        <authorList>
            <person name="Harkins D.M."/>
            <person name="Durkin A.S."/>
            <person name="Brinkac L.M."/>
            <person name="Haft D.H."/>
            <person name="Selengut J.D."/>
            <person name="Sanka R."/>
            <person name="DePew J."/>
            <person name="Purushe J."/>
            <person name="Whelen A.C."/>
            <person name="Vinetz J.M."/>
            <person name="Sutton G.G."/>
            <person name="Nierman W.C."/>
            <person name="Fouts D.E."/>
        </authorList>
    </citation>
    <scope>NUCLEOTIDE SEQUENCE [LARGE SCALE GENOMIC DNA]</scope>
    <source>
        <strain evidence="1 4">2006001853</strain>
    </source>
</reference>
<evidence type="ECO:0000313" key="3">
    <source>
        <dbReference type="EMBL" id="EKR66224.1"/>
    </source>
</evidence>
<accession>A0A828YW03</accession>
<evidence type="ECO:0000313" key="4">
    <source>
        <dbReference type="Proteomes" id="UP000001338"/>
    </source>
</evidence>
<dbReference type="AlphaFoldDB" id="A0A828YW03"/>
<evidence type="ECO:0000313" key="2">
    <source>
        <dbReference type="EMBL" id="EKR64770.1"/>
    </source>
</evidence>
<gene>
    <name evidence="3" type="ORF">LEP1GSC036_1013</name>
    <name evidence="1" type="ORF">LEP1GSC036_1730</name>
    <name evidence="2" type="ORF">LEP1GSC036_3396</name>
</gene>
<evidence type="ECO:0000313" key="1">
    <source>
        <dbReference type="EMBL" id="EKR62311.1"/>
    </source>
</evidence>
<organism evidence="1 4">
    <name type="scientific">Leptospira weilii str. 2006001853</name>
    <dbReference type="NCBI Taxonomy" id="1001589"/>
    <lineage>
        <taxon>Bacteria</taxon>
        <taxon>Pseudomonadati</taxon>
        <taxon>Spirochaetota</taxon>
        <taxon>Spirochaetia</taxon>
        <taxon>Leptospirales</taxon>
        <taxon>Leptospiraceae</taxon>
        <taxon>Leptospira</taxon>
    </lineage>
</organism>
<protein>
    <submittedName>
        <fullName evidence="1">Uncharacterized protein</fullName>
    </submittedName>
</protein>
<dbReference type="Proteomes" id="UP000001338">
    <property type="component" value="Unassembled WGS sequence"/>
</dbReference>
<proteinExistence type="predicted"/>
<sequence>MLNNAEPVLFQNTDALFSVLNAFSQRSQKKGKMPCIL</sequence>
<dbReference type="EMBL" id="AFLV02000081">
    <property type="protein sequence ID" value="EKR62311.1"/>
    <property type="molecule type" value="Genomic_DNA"/>
</dbReference>
<dbReference type="EMBL" id="AFLV02000038">
    <property type="protein sequence ID" value="EKR64770.1"/>
    <property type="molecule type" value="Genomic_DNA"/>
</dbReference>
<dbReference type="EMBL" id="AFLV02000008">
    <property type="protein sequence ID" value="EKR66224.1"/>
    <property type="molecule type" value="Genomic_DNA"/>
</dbReference>